<keyword evidence="4" id="KW-0249">Electron transport</keyword>
<reference evidence="10 11" key="1">
    <citation type="submission" date="2016-04" db="EMBL/GenBank/DDBJ databases">
        <title>Evolutionary innovation and constraint leading to complex multicellularity in the Ascomycota.</title>
        <authorList>
            <person name="Cisse O."/>
            <person name="Nguyen A."/>
            <person name="Hewitt D.A."/>
            <person name="Jedd G."/>
            <person name="Stajich J.E."/>
        </authorList>
    </citation>
    <scope>NUCLEOTIDE SEQUENCE [LARGE SCALE GENOMIC DNA]</scope>
    <source>
        <strain evidence="10 11">DAH-3</strain>
    </source>
</reference>
<dbReference type="EMBL" id="LXFE01000157">
    <property type="protein sequence ID" value="OLL26642.1"/>
    <property type="molecule type" value="Genomic_DNA"/>
</dbReference>
<protein>
    <submittedName>
        <fullName evidence="10">Cytochrome b561 and DOMON domain-containing protein</fullName>
    </submittedName>
</protein>
<feature type="transmembrane region" description="Helical" evidence="8">
    <location>
        <begin position="254"/>
        <end position="274"/>
    </location>
</feature>
<feature type="compositionally biased region" description="Polar residues" evidence="7">
    <location>
        <begin position="453"/>
        <end position="462"/>
    </location>
</feature>
<dbReference type="STRING" id="1198029.A0A1U7LVR8"/>
<dbReference type="CDD" id="cd09630">
    <property type="entry name" value="CDH_like_cytochrome"/>
    <property type="match status" value="1"/>
</dbReference>
<evidence type="ECO:0000256" key="7">
    <source>
        <dbReference type="SAM" id="MobiDB-lite"/>
    </source>
</evidence>
<dbReference type="PANTHER" id="PTHR47797:SF1">
    <property type="entry name" value="CYTOCHROME B561 DOMAIN-CONTAINING PROTEIN-RELATED"/>
    <property type="match status" value="1"/>
</dbReference>
<dbReference type="SUPFAM" id="SSF49344">
    <property type="entry name" value="CBD9-like"/>
    <property type="match status" value="1"/>
</dbReference>
<evidence type="ECO:0000256" key="1">
    <source>
        <dbReference type="ARBA" id="ARBA00004370"/>
    </source>
</evidence>
<evidence type="ECO:0000313" key="11">
    <source>
        <dbReference type="Proteomes" id="UP000186594"/>
    </source>
</evidence>
<keyword evidence="3 8" id="KW-0812">Transmembrane</keyword>
<dbReference type="OMA" id="YVKYQRR"/>
<feature type="transmembrane region" description="Helical" evidence="8">
    <location>
        <begin position="343"/>
        <end position="361"/>
    </location>
</feature>
<evidence type="ECO:0000256" key="8">
    <source>
        <dbReference type="SAM" id="Phobius"/>
    </source>
</evidence>
<proteinExistence type="predicted"/>
<dbReference type="Proteomes" id="UP000186594">
    <property type="component" value="Unassembled WGS sequence"/>
</dbReference>
<keyword evidence="11" id="KW-1185">Reference proteome</keyword>
<accession>A0A1U7LVR8</accession>
<feature type="region of interest" description="Disordered" evidence="7">
    <location>
        <begin position="443"/>
        <end position="473"/>
    </location>
</feature>
<evidence type="ECO:0000256" key="5">
    <source>
        <dbReference type="ARBA" id="ARBA00022989"/>
    </source>
</evidence>
<keyword evidence="6 8" id="KW-0472">Membrane</keyword>
<dbReference type="SMART" id="SM00665">
    <property type="entry name" value="B561"/>
    <property type="match status" value="1"/>
</dbReference>
<dbReference type="AlphaFoldDB" id="A0A1U7LVR8"/>
<comment type="caution">
    <text evidence="10">The sequence shown here is derived from an EMBL/GenBank/DDBJ whole genome shotgun (WGS) entry which is preliminary data.</text>
</comment>
<keyword evidence="5 8" id="KW-1133">Transmembrane helix</keyword>
<sequence>MPRLIFLYIHCTKPDTKKKPHSCSTQNYCFNRSATGMQFPKRYFAGICVAINVPSDLQAQGGLNLQITAPKDAGWAAVGIGKEMAGALMFVLYKNGENLTVSTRLGTSHNQPEQYNMANITVESGTGIINGRMVANIHCSNCNSWDHGNIDLTSNKQPFIWAMGVKAPSHPDSAAANIAQHVIRGSFTLNVAKAIGVGGIPSISGSSGPRNKWMNVVVAHAIFMLIAWALIFPSGAIIIRFFANKIPMPVKVHWVIQLTGVIIAILGMFLGLGASQGQIHFFHQTFGLLLVLLLLPQIVLGWWHHRTYDPKFNTRRLVTHSHLWIGRGGLGLNLFGTTAGFQAFYYITLLGFTGTYIFVYFRQQKRNFKREMDSFLPPFEPTDDDDLINDAEAYPENLYKTVGIDSEEQISGNYGRNYLASLRTSSTILPTAPYSSSYVLETMPEPPPKISTVPPQSDQASSRRARMGPREMH</sequence>
<dbReference type="Pfam" id="PF16010">
    <property type="entry name" value="CDH-cyt"/>
    <property type="match status" value="1"/>
</dbReference>
<comment type="subcellular location">
    <subcellularLocation>
        <location evidence="1">Membrane</location>
    </subcellularLocation>
</comment>
<dbReference type="GO" id="GO:0016020">
    <property type="term" value="C:membrane"/>
    <property type="evidence" value="ECO:0007669"/>
    <property type="project" value="UniProtKB-SubCell"/>
</dbReference>
<evidence type="ECO:0000256" key="3">
    <source>
        <dbReference type="ARBA" id="ARBA00022692"/>
    </source>
</evidence>
<dbReference type="PANTHER" id="PTHR47797">
    <property type="entry name" value="DEHYDROGENASE, PUTATIVE (AFU_ORTHOLOGUE AFUA_8G05805)-RELATED"/>
    <property type="match status" value="1"/>
</dbReference>
<dbReference type="OrthoDB" id="19261at2759"/>
<evidence type="ECO:0000256" key="6">
    <source>
        <dbReference type="ARBA" id="ARBA00023136"/>
    </source>
</evidence>
<feature type="domain" description="Cytochrome b561" evidence="9">
    <location>
        <begin position="183"/>
        <end position="379"/>
    </location>
</feature>
<dbReference type="Gene3D" id="2.60.40.1210">
    <property type="entry name" value="Cellobiose dehydrogenase, cytochrome domain"/>
    <property type="match status" value="1"/>
</dbReference>
<dbReference type="InterPro" id="IPR005018">
    <property type="entry name" value="DOMON_domain"/>
</dbReference>
<feature type="transmembrane region" description="Helical" evidence="8">
    <location>
        <begin position="216"/>
        <end position="242"/>
    </location>
</feature>
<keyword evidence="2" id="KW-0813">Transport</keyword>
<gene>
    <name evidence="10" type="ORF">NEOLI_000094</name>
</gene>
<evidence type="ECO:0000256" key="2">
    <source>
        <dbReference type="ARBA" id="ARBA00022448"/>
    </source>
</evidence>
<name>A0A1U7LVR8_NEOID</name>
<dbReference type="SMART" id="SM00664">
    <property type="entry name" value="DoH"/>
    <property type="match status" value="1"/>
</dbReference>
<dbReference type="InterPro" id="IPR015920">
    <property type="entry name" value="Cellobiose_DH-like_cyt"/>
</dbReference>
<organism evidence="10 11">
    <name type="scientific">Neolecta irregularis (strain DAH-3)</name>
    <dbReference type="NCBI Taxonomy" id="1198029"/>
    <lineage>
        <taxon>Eukaryota</taxon>
        <taxon>Fungi</taxon>
        <taxon>Dikarya</taxon>
        <taxon>Ascomycota</taxon>
        <taxon>Taphrinomycotina</taxon>
        <taxon>Neolectales</taxon>
        <taxon>Neolectaceae</taxon>
        <taxon>Neolecta</taxon>
    </lineage>
</organism>
<dbReference type="CDD" id="cd08760">
    <property type="entry name" value="Cyt_b561_FRRS1_like"/>
    <property type="match status" value="1"/>
</dbReference>
<evidence type="ECO:0000256" key="4">
    <source>
        <dbReference type="ARBA" id="ARBA00022982"/>
    </source>
</evidence>
<dbReference type="InterPro" id="IPR006593">
    <property type="entry name" value="Cyt_b561/ferric_Rdtase_TM"/>
</dbReference>
<feature type="transmembrane region" description="Helical" evidence="8">
    <location>
        <begin position="286"/>
        <end position="304"/>
    </location>
</feature>
<evidence type="ECO:0000259" key="9">
    <source>
        <dbReference type="PROSITE" id="PS50939"/>
    </source>
</evidence>
<evidence type="ECO:0000313" key="10">
    <source>
        <dbReference type="EMBL" id="OLL26642.1"/>
    </source>
</evidence>
<dbReference type="PROSITE" id="PS50939">
    <property type="entry name" value="CYTOCHROME_B561"/>
    <property type="match status" value="1"/>
</dbReference>